<comment type="function">
    <text evidence="12">Catalyzes the initial step of the lipid cycle reactions in the biosynthesis of the cell wall peptidoglycan: transfers peptidoglycan precursor phospho-MurNAc-pentapeptide from UDP-MurNAc-pentapeptide onto the lipid carrier undecaprenyl phosphate, yielding undecaprenyl-pyrophosphoryl-MurNAc-pentapeptide, known as lipid I.</text>
</comment>
<feature type="transmembrane region" description="Helical" evidence="12">
    <location>
        <begin position="126"/>
        <end position="144"/>
    </location>
</feature>
<evidence type="ECO:0000256" key="8">
    <source>
        <dbReference type="ARBA" id="ARBA00022989"/>
    </source>
</evidence>
<dbReference type="GO" id="GO:0005886">
    <property type="term" value="C:plasma membrane"/>
    <property type="evidence" value="ECO:0007669"/>
    <property type="project" value="UniProtKB-SubCell"/>
</dbReference>
<dbReference type="GO" id="GO:0071555">
    <property type="term" value="P:cell wall organization"/>
    <property type="evidence" value="ECO:0007669"/>
    <property type="project" value="UniProtKB-KW"/>
</dbReference>
<dbReference type="EMBL" id="DVNC01000038">
    <property type="protein sequence ID" value="HIU53609.1"/>
    <property type="molecule type" value="Genomic_DNA"/>
</dbReference>
<keyword evidence="8 12" id="KW-1133">Transmembrane helix</keyword>
<dbReference type="InterPro" id="IPR018480">
    <property type="entry name" value="PNAcMuramoyl-5peptid_Trfase_CS"/>
</dbReference>
<evidence type="ECO:0000256" key="2">
    <source>
        <dbReference type="ARBA" id="ARBA00005583"/>
    </source>
</evidence>
<dbReference type="Proteomes" id="UP000824107">
    <property type="component" value="Unassembled WGS sequence"/>
</dbReference>
<evidence type="ECO:0000256" key="10">
    <source>
        <dbReference type="ARBA" id="ARBA00023306"/>
    </source>
</evidence>
<dbReference type="Pfam" id="PF10555">
    <property type="entry name" value="MraY_sig1"/>
    <property type="match status" value="1"/>
</dbReference>
<dbReference type="NCBIfam" id="TIGR00445">
    <property type="entry name" value="mraY"/>
    <property type="match status" value="1"/>
</dbReference>
<dbReference type="GO" id="GO:0008360">
    <property type="term" value="P:regulation of cell shape"/>
    <property type="evidence" value="ECO:0007669"/>
    <property type="project" value="UniProtKB-KW"/>
</dbReference>
<accession>A0A9D1M4P3</accession>
<keyword evidence="12" id="KW-1003">Cell membrane</keyword>
<keyword evidence="5 12" id="KW-0812">Transmembrane</keyword>
<feature type="transmembrane region" description="Helical" evidence="12">
    <location>
        <begin position="279"/>
        <end position="302"/>
    </location>
</feature>
<dbReference type="Pfam" id="PF00953">
    <property type="entry name" value="Glycos_transf_4"/>
    <property type="match status" value="1"/>
</dbReference>
<keyword evidence="12 14" id="KW-0460">Magnesium</keyword>
<dbReference type="GO" id="GO:0051301">
    <property type="term" value="P:cell division"/>
    <property type="evidence" value="ECO:0007669"/>
    <property type="project" value="UniProtKB-KW"/>
</dbReference>
<evidence type="ECO:0000256" key="1">
    <source>
        <dbReference type="ARBA" id="ARBA00004141"/>
    </source>
</evidence>
<dbReference type="GO" id="GO:0046872">
    <property type="term" value="F:metal ion binding"/>
    <property type="evidence" value="ECO:0007669"/>
    <property type="project" value="UniProtKB-KW"/>
</dbReference>
<feature type="transmembrane region" description="Helical" evidence="12">
    <location>
        <begin position="195"/>
        <end position="216"/>
    </location>
</feature>
<dbReference type="GO" id="GO:0009252">
    <property type="term" value="P:peptidoglycan biosynthetic process"/>
    <property type="evidence" value="ECO:0007669"/>
    <property type="project" value="UniProtKB-UniRule"/>
</dbReference>
<evidence type="ECO:0000313" key="16">
    <source>
        <dbReference type="Proteomes" id="UP000824107"/>
    </source>
</evidence>
<name>A0A9D1M4P3_9PROT</name>
<dbReference type="CDD" id="cd06852">
    <property type="entry name" value="GT_MraY"/>
    <property type="match status" value="1"/>
</dbReference>
<feature type="transmembrane region" description="Helical" evidence="12">
    <location>
        <begin position="88"/>
        <end position="106"/>
    </location>
</feature>
<comment type="cofactor">
    <cofactor evidence="12 14">
        <name>Mg(2+)</name>
        <dbReference type="ChEBI" id="CHEBI:18420"/>
    </cofactor>
</comment>
<sequence length="352" mass="38212">MFYALSDFFSPVSLRALAAFFTALLIALACGSRLIEFLHHHQSKGQPIREDGPQSHLLTKKGTPTMGGLLILGSCIFSTLLWADLNNYFIWISLLVLLIYGTTGFVDDYVKVTKQTANAMTARMKLVLQFSTALIASAVISYATPEAYRYSLTIPYFRDLALNLCWFYIPFAMIVITGASNAVNLSDGLDGLASGLLICSFAVFMLIAYTCGTAVAPHFTAFVIPAAGEITVLCAAVIGGCLGFLWFNAPKAKVFMGDTGSLALGALLGTVAVMTKHEILLAIVGGVFVMETVSVMIQVAYFKKTGGKRFFKMAPVHHHFEQLGWPETTVVIRFWIMAFILAVLGLASLLTL</sequence>
<keyword evidence="3 12" id="KW-0132">Cell division</keyword>
<feature type="binding site" evidence="14">
    <location>
        <position position="258"/>
    </location>
    <ligand>
        <name>Mg(2+)</name>
        <dbReference type="ChEBI" id="CHEBI:18420"/>
    </ligand>
</feature>
<keyword evidence="6 12" id="KW-0133">Cell shape</keyword>
<reference evidence="15" key="1">
    <citation type="submission" date="2020-10" db="EMBL/GenBank/DDBJ databases">
        <authorList>
            <person name="Gilroy R."/>
        </authorList>
    </citation>
    <scope>NUCLEOTIDE SEQUENCE</scope>
    <source>
        <strain evidence="15">ChiW3-316</strain>
    </source>
</reference>
<dbReference type="GO" id="GO:0008963">
    <property type="term" value="F:phospho-N-acetylmuramoyl-pentapeptide-transferase activity"/>
    <property type="evidence" value="ECO:0007669"/>
    <property type="project" value="UniProtKB-UniRule"/>
</dbReference>
<evidence type="ECO:0000256" key="5">
    <source>
        <dbReference type="ARBA" id="ARBA00022692"/>
    </source>
</evidence>
<keyword evidence="12 14" id="KW-0479">Metal-binding</keyword>
<feature type="transmembrane region" description="Helical" evidence="12">
    <location>
        <begin position="12"/>
        <end position="35"/>
    </location>
</feature>
<dbReference type="InterPro" id="IPR003524">
    <property type="entry name" value="PNAcMuramoyl-5peptid_Trfase"/>
</dbReference>
<dbReference type="EC" id="2.7.8.13" evidence="12 13"/>
<comment type="subcellular location">
    <subcellularLocation>
        <location evidence="12">Cell membrane</location>
        <topology evidence="12">Multi-pass membrane protein</topology>
    </subcellularLocation>
    <subcellularLocation>
        <location evidence="1">Membrane</location>
        <topology evidence="1">Multi-pass membrane protein</topology>
    </subcellularLocation>
</comment>
<reference evidence="15" key="2">
    <citation type="journal article" date="2021" name="PeerJ">
        <title>Extensive microbial diversity within the chicken gut microbiome revealed by metagenomics and culture.</title>
        <authorList>
            <person name="Gilroy R."/>
            <person name="Ravi A."/>
            <person name="Getino M."/>
            <person name="Pursley I."/>
            <person name="Horton D.L."/>
            <person name="Alikhan N.F."/>
            <person name="Baker D."/>
            <person name="Gharbi K."/>
            <person name="Hall N."/>
            <person name="Watson M."/>
            <person name="Adriaenssens E.M."/>
            <person name="Foster-Nyarko E."/>
            <person name="Jarju S."/>
            <person name="Secka A."/>
            <person name="Antonio M."/>
            <person name="Oren A."/>
            <person name="Chaudhuri R.R."/>
            <person name="La Ragione R."/>
            <person name="Hildebrand F."/>
            <person name="Pallen M.J."/>
        </authorList>
    </citation>
    <scope>NUCLEOTIDE SEQUENCE</scope>
    <source>
        <strain evidence="15">ChiW3-316</strain>
    </source>
</reference>
<evidence type="ECO:0000256" key="7">
    <source>
        <dbReference type="ARBA" id="ARBA00022984"/>
    </source>
</evidence>
<evidence type="ECO:0000256" key="3">
    <source>
        <dbReference type="ARBA" id="ARBA00022618"/>
    </source>
</evidence>
<proteinExistence type="inferred from homology"/>
<feature type="transmembrane region" description="Helical" evidence="12">
    <location>
        <begin position="222"/>
        <end position="247"/>
    </location>
</feature>
<dbReference type="PROSITE" id="PS01347">
    <property type="entry name" value="MRAY_1"/>
    <property type="match status" value="1"/>
</dbReference>
<dbReference type="PANTHER" id="PTHR22926:SF5">
    <property type="entry name" value="PHOSPHO-N-ACETYLMURAMOYL-PENTAPEPTIDE-TRANSFERASE HOMOLOG"/>
    <property type="match status" value="1"/>
</dbReference>
<evidence type="ECO:0000256" key="6">
    <source>
        <dbReference type="ARBA" id="ARBA00022960"/>
    </source>
</evidence>
<comment type="catalytic activity">
    <reaction evidence="12">
        <text>UDP-N-acetyl-alpha-D-muramoyl-L-alanyl-gamma-D-glutamyl-meso-2,6-diaminopimeloyl-D-alanyl-D-alanine + di-trans,octa-cis-undecaprenyl phosphate = di-trans,octa-cis-undecaprenyl diphospho-N-acetyl-alpha-D-muramoyl-L-alanyl-D-glutamyl-meso-2,6-diaminopimeloyl-D-alanyl-D-alanine + UMP</text>
        <dbReference type="Rhea" id="RHEA:28386"/>
        <dbReference type="ChEBI" id="CHEBI:57865"/>
        <dbReference type="ChEBI" id="CHEBI:60392"/>
        <dbReference type="ChEBI" id="CHEBI:61386"/>
        <dbReference type="ChEBI" id="CHEBI:61387"/>
        <dbReference type="EC" id="2.7.8.13"/>
    </reaction>
</comment>
<comment type="similarity">
    <text evidence="2 12">Belongs to the glycosyltransferase 4 family. MraY subfamily.</text>
</comment>
<dbReference type="PROSITE" id="PS01348">
    <property type="entry name" value="MRAY_2"/>
    <property type="match status" value="1"/>
</dbReference>
<evidence type="ECO:0000256" key="11">
    <source>
        <dbReference type="ARBA" id="ARBA00023316"/>
    </source>
</evidence>
<feature type="transmembrane region" description="Helical" evidence="12">
    <location>
        <begin position="164"/>
        <end position="183"/>
    </location>
</feature>
<gene>
    <name evidence="12" type="primary">mraY</name>
    <name evidence="15" type="ORF">IAD20_05970</name>
</gene>
<feature type="transmembrane region" description="Helical" evidence="12">
    <location>
        <begin position="330"/>
        <end position="350"/>
    </location>
</feature>
<protein>
    <recommendedName>
        <fullName evidence="12 13">Phospho-N-acetylmuramoyl-pentapeptide-transferase</fullName>
        <ecNumber evidence="12 13">2.7.8.13</ecNumber>
    </recommendedName>
    <alternativeName>
        <fullName evidence="12">UDP-MurNAc-pentapeptide phosphotransferase</fullName>
    </alternativeName>
</protein>
<evidence type="ECO:0000313" key="15">
    <source>
        <dbReference type="EMBL" id="HIU53609.1"/>
    </source>
</evidence>
<evidence type="ECO:0000256" key="9">
    <source>
        <dbReference type="ARBA" id="ARBA00023136"/>
    </source>
</evidence>
<dbReference type="InterPro" id="IPR000715">
    <property type="entry name" value="Glycosyl_transferase_4"/>
</dbReference>
<evidence type="ECO:0000256" key="4">
    <source>
        <dbReference type="ARBA" id="ARBA00022679"/>
    </source>
</evidence>
<keyword evidence="10 12" id="KW-0131">Cell cycle</keyword>
<evidence type="ECO:0000256" key="13">
    <source>
        <dbReference type="NCBIfam" id="TIGR00445"/>
    </source>
</evidence>
<evidence type="ECO:0000256" key="12">
    <source>
        <dbReference type="HAMAP-Rule" id="MF_00038"/>
    </source>
</evidence>
<dbReference type="HAMAP" id="MF_00038">
    <property type="entry name" value="MraY"/>
    <property type="match status" value="1"/>
</dbReference>
<comment type="caution">
    <text evidence="15">The sequence shown here is derived from an EMBL/GenBank/DDBJ whole genome shotgun (WGS) entry which is preliminary data.</text>
</comment>
<organism evidence="15 16">
    <name type="scientific">Candidatus Scatocola faecipullorum</name>
    <dbReference type="NCBI Taxonomy" id="2840917"/>
    <lineage>
        <taxon>Bacteria</taxon>
        <taxon>Pseudomonadati</taxon>
        <taxon>Pseudomonadota</taxon>
        <taxon>Alphaproteobacteria</taxon>
        <taxon>Rhodospirillales</taxon>
        <taxon>Rhodospirillaceae</taxon>
        <taxon>Rhodospirillaceae incertae sedis</taxon>
        <taxon>Candidatus Scatocola</taxon>
    </lineage>
</organism>
<keyword evidence="4 12" id="KW-0808">Transferase</keyword>
<keyword evidence="7 12" id="KW-0573">Peptidoglycan synthesis</keyword>
<feature type="binding site" evidence="14">
    <location>
        <position position="184"/>
    </location>
    <ligand>
        <name>Mg(2+)</name>
        <dbReference type="ChEBI" id="CHEBI:18420"/>
    </ligand>
</feature>
<evidence type="ECO:0000256" key="14">
    <source>
        <dbReference type="PIRSR" id="PIRSR600715-1"/>
    </source>
</evidence>
<comment type="pathway">
    <text evidence="12">Cell wall biogenesis; peptidoglycan biosynthesis.</text>
</comment>
<keyword evidence="9 12" id="KW-0472">Membrane</keyword>
<feature type="transmembrane region" description="Helical" evidence="12">
    <location>
        <begin position="65"/>
        <end position="82"/>
    </location>
</feature>
<dbReference type="PANTHER" id="PTHR22926">
    <property type="entry name" value="PHOSPHO-N-ACETYLMURAMOYL-PENTAPEPTIDE-TRANSFERASE"/>
    <property type="match status" value="1"/>
</dbReference>
<dbReference type="AlphaFoldDB" id="A0A9D1M4P3"/>
<keyword evidence="11 12" id="KW-0961">Cell wall biogenesis/degradation</keyword>